<proteinExistence type="predicted"/>
<evidence type="ECO:0000313" key="2">
    <source>
        <dbReference type="EMBL" id="MFK9092624.1"/>
    </source>
</evidence>
<keyword evidence="3" id="KW-1185">Reference proteome</keyword>
<evidence type="ECO:0000313" key="3">
    <source>
        <dbReference type="Proteomes" id="UP001623041"/>
    </source>
</evidence>
<protein>
    <submittedName>
        <fullName evidence="2">Uncharacterized protein</fullName>
    </submittedName>
</protein>
<keyword evidence="1" id="KW-0812">Transmembrane</keyword>
<name>A0ABW8RJK8_9BACI</name>
<organism evidence="2 3">
    <name type="scientific">Bacillus salipaludis</name>
    <dbReference type="NCBI Taxonomy" id="2547811"/>
    <lineage>
        <taxon>Bacteria</taxon>
        <taxon>Bacillati</taxon>
        <taxon>Bacillota</taxon>
        <taxon>Bacilli</taxon>
        <taxon>Bacillales</taxon>
        <taxon>Bacillaceae</taxon>
        <taxon>Bacillus</taxon>
    </lineage>
</organism>
<gene>
    <name evidence="2" type="ORF">ACJEBI_14165</name>
</gene>
<comment type="caution">
    <text evidence="2">The sequence shown here is derived from an EMBL/GenBank/DDBJ whole genome shotgun (WGS) entry which is preliminary data.</text>
</comment>
<keyword evidence="1" id="KW-1133">Transmembrane helix</keyword>
<dbReference type="RefSeq" id="WP_406581196.1">
    <property type="nucleotide sequence ID" value="NZ_JBJHQH010000009.1"/>
</dbReference>
<evidence type="ECO:0000256" key="1">
    <source>
        <dbReference type="SAM" id="Phobius"/>
    </source>
</evidence>
<sequence length="60" mass="6702">MKDYRYTKFLGIFVGALSILGAIGFGFLAFIGLGLSKALNSGHEHLQMKHLQVFSLSFYF</sequence>
<keyword evidence="1" id="KW-0472">Membrane</keyword>
<dbReference type="Proteomes" id="UP001623041">
    <property type="component" value="Unassembled WGS sequence"/>
</dbReference>
<reference evidence="2 3" key="1">
    <citation type="submission" date="2024-11" db="EMBL/GenBank/DDBJ databases">
        <authorList>
            <person name="Lucas J.A."/>
        </authorList>
    </citation>
    <scope>NUCLEOTIDE SEQUENCE [LARGE SCALE GENOMIC DNA]</scope>
    <source>
        <strain evidence="2 3">Z 5.4</strain>
    </source>
</reference>
<accession>A0ABW8RJK8</accession>
<dbReference type="EMBL" id="JBJHQH010000009">
    <property type="protein sequence ID" value="MFK9092624.1"/>
    <property type="molecule type" value="Genomic_DNA"/>
</dbReference>
<feature type="transmembrane region" description="Helical" evidence="1">
    <location>
        <begin position="12"/>
        <end position="35"/>
    </location>
</feature>